<dbReference type="PANTHER" id="PTHR21614">
    <property type="entry name" value="SHORT COILED COIL PROTEIN"/>
    <property type="match status" value="1"/>
</dbReference>
<evidence type="ECO:0000256" key="7">
    <source>
        <dbReference type="ARBA" id="ARBA00023034"/>
    </source>
</evidence>
<evidence type="ECO:0000256" key="6">
    <source>
        <dbReference type="ARBA" id="ARBA00022490"/>
    </source>
</evidence>
<evidence type="ECO:0000256" key="3">
    <source>
        <dbReference type="ARBA" id="ARBA00004514"/>
    </source>
</evidence>
<sequence length="106" mass="11587">MAAAAPSSFDGLSREELMQKVVELQQGLAELSMKVDTVKGENTHLRDENVVLKDYLNNLMAKVGKMSNLGTTAPSRMMVQHNQEGAMSVVRVNDHIGELAPSMDDD</sequence>
<evidence type="ECO:0000256" key="2">
    <source>
        <dbReference type="ARBA" id="ARBA00004255"/>
    </source>
</evidence>
<evidence type="ECO:0000313" key="10">
    <source>
        <dbReference type="EMBL" id="CAD9514528.1"/>
    </source>
</evidence>
<dbReference type="Pfam" id="PF10224">
    <property type="entry name" value="DUF2205"/>
    <property type="match status" value="1"/>
</dbReference>
<gene>
    <name evidence="10" type="ORF">AAND1436_LOCUS40143</name>
</gene>
<proteinExistence type="inferred from homology"/>
<keyword evidence="8" id="KW-0175">Coiled coil</keyword>
<evidence type="ECO:0000256" key="8">
    <source>
        <dbReference type="ARBA" id="ARBA00023054"/>
    </source>
</evidence>
<protein>
    <submittedName>
        <fullName evidence="10">Uncharacterized protein</fullName>
    </submittedName>
</protein>
<comment type="function">
    <text evidence="1">Positive regulator of amino acid starvation-induced autophagy.</text>
</comment>
<organism evidence="10">
    <name type="scientific">Alexandrium andersonii</name>
    <dbReference type="NCBI Taxonomy" id="327968"/>
    <lineage>
        <taxon>Eukaryota</taxon>
        <taxon>Sar</taxon>
        <taxon>Alveolata</taxon>
        <taxon>Dinophyceae</taxon>
        <taxon>Gonyaulacales</taxon>
        <taxon>Pyrocystaceae</taxon>
        <taxon>Alexandrium</taxon>
    </lineage>
</organism>
<dbReference type="GO" id="GO:0005802">
    <property type="term" value="C:trans-Golgi network"/>
    <property type="evidence" value="ECO:0007669"/>
    <property type="project" value="TreeGrafter"/>
</dbReference>
<dbReference type="GO" id="GO:0005829">
    <property type="term" value="C:cytosol"/>
    <property type="evidence" value="ECO:0007669"/>
    <property type="project" value="UniProtKB-SubCell"/>
</dbReference>
<dbReference type="PANTHER" id="PTHR21614:SF0">
    <property type="entry name" value="GEO08385P1"/>
    <property type="match status" value="1"/>
</dbReference>
<evidence type="ECO:0000256" key="9">
    <source>
        <dbReference type="ARBA" id="ARBA00023136"/>
    </source>
</evidence>
<accession>A0A7S2IC45</accession>
<reference evidence="10" key="1">
    <citation type="submission" date="2021-01" db="EMBL/GenBank/DDBJ databases">
        <authorList>
            <person name="Corre E."/>
            <person name="Pelletier E."/>
            <person name="Niang G."/>
            <person name="Scheremetjew M."/>
            <person name="Finn R."/>
            <person name="Kale V."/>
            <person name="Holt S."/>
            <person name="Cochrane G."/>
            <person name="Meng A."/>
            <person name="Brown T."/>
            <person name="Cohen L."/>
        </authorList>
    </citation>
    <scope>NUCLEOTIDE SEQUENCE</scope>
    <source>
        <strain evidence="10">CCMP2222</strain>
    </source>
</reference>
<dbReference type="GO" id="GO:0000139">
    <property type="term" value="C:Golgi membrane"/>
    <property type="evidence" value="ECO:0007669"/>
    <property type="project" value="UniProtKB-SubCell"/>
</dbReference>
<dbReference type="InterPro" id="IPR019357">
    <property type="entry name" value="SCOC"/>
</dbReference>
<keyword evidence="9" id="KW-0472">Membrane</keyword>
<keyword evidence="6" id="KW-0963">Cytoplasm</keyword>
<dbReference type="Gene3D" id="1.20.5.170">
    <property type="match status" value="1"/>
</dbReference>
<name>A0A7S2IC45_9DINO</name>
<comment type="similarity">
    <text evidence="5">Belongs to the SCOC family.</text>
</comment>
<keyword evidence="7" id="KW-0333">Golgi apparatus</keyword>
<comment type="subcellular location">
    <subcellularLocation>
        <location evidence="3">Cytoplasm</location>
        <location evidence="3">Cytosol</location>
    </subcellularLocation>
    <subcellularLocation>
        <location evidence="2">Golgi apparatus membrane</location>
        <topology evidence="2">Peripheral membrane protein</topology>
        <orientation evidence="2">Cytoplasmic side</orientation>
    </subcellularLocation>
    <subcellularLocation>
        <location evidence="4">Golgi apparatus</location>
        <location evidence="4">trans-Golgi network</location>
    </subcellularLocation>
</comment>
<dbReference type="AlphaFoldDB" id="A0A7S2IC45"/>
<evidence type="ECO:0000256" key="5">
    <source>
        <dbReference type="ARBA" id="ARBA00010880"/>
    </source>
</evidence>
<evidence type="ECO:0000256" key="1">
    <source>
        <dbReference type="ARBA" id="ARBA00002743"/>
    </source>
</evidence>
<dbReference type="EMBL" id="HBGQ01084001">
    <property type="protein sequence ID" value="CAD9514528.1"/>
    <property type="molecule type" value="Transcribed_RNA"/>
</dbReference>
<evidence type="ECO:0000256" key="4">
    <source>
        <dbReference type="ARBA" id="ARBA00004601"/>
    </source>
</evidence>